<accession>A0A0F9DX98</accession>
<name>A0A0F9DX98_9ZZZZ</name>
<reference evidence="1" key="1">
    <citation type="journal article" date="2015" name="Nature">
        <title>Complex archaea that bridge the gap between prokaryotes and eukaryotes.</title>
        <authorList>
            <person name="Spang A."/>
            <person name="Saw J.H."/>
            <person name="Jorgensen S.L."/>
            <person name="Zaremba-Niedzwiedzka K."/>
            <person name="Martijn J."/>
            <person name="Lind A.E."/>
            <person name="van Eijk R."/>
            <person name="Schleper C."/>
            <person name="Guy L."/>
            <person name="Ettema T.J."/>
        </authorList>
    </citation>
    <scope>NUCLEOTIDE SEQUENCE</scope>
</reference>
<sequence length="32" mass="3467">MAEQLKIMSMDPDDFIRGGLLSDVDVEVTAAV</sequence>
<feature type="non-terminal residue" evidence="1">
    <location>
        <position position="32"/>
    </location>
</feature>
<proteinExistence type="predicted"/>
<comment type="caution">
    <text evidence="1">The sequence shown here is derived from an EMBL/GenBank/DDBJ whole genome shotgun (WGS) entry which is preliminary data.</text>
</comment>
<dbReference type="AlphaFoldDB" id="A0A0F9DX98"/>
<organism evidence="1">
    <name type="scientific">marine sediment metagenome</name>
    <dbReference type="NCBI Taxonomy" id="412755"/>
    <lineage>
        <taxon>unclassified sequences</taxon>
        <taxon>metagenomes</taxon>
        <taxon>ecological metagenomes</taxon>
    </lineage>
</organism>
<dbReference type="EMBL" id="LAZR01027228">
    <property type="protein sequence ID" value="KKL66374.1"/>
    <property type="molecule type" value="Genomic_DNA"/>
</dbReference>
<protein>
    <submittedName>
        <fullName evidence="1">Uncharacterized protein</fullName>
    </submittedName>
</protein>
<evidence type="ECO:0000313" key="1">
    <source>
        <dbReference type="EMBL" id="KKL66374.1"/>
    </source>
</evidence>
<gene>
    <name evidence="1" type="ORF">LCGC14_2145640</name>
</gene>